<feature type="transmembrane region" description="Helical" evidence="9">
    <location>
        <begin position="216"/>
        <end position="239"/>
    </location>
</feature>
<evidence type="ECO:0000256" key="4">
    <source>
        <dbReference type="ARBA" id="ARBA00022475"/>
    </source>
</evidence>
<feature type="transmembrane region" description="Helical" evidence="9">
    <location>
        <begin position="251"/>
        <end position="275"/>
    </location>
</feature>
<keyword evidence="3" id="KW-0050">Antiport</keyword>
<evidence type="ECO:0000313" key="12">
    <source>
        <dbReference type="Proteomes" id="UP000019681"/>
    </source>
</evidence>
<dbReference type="Proteomes" id="UP000019681">
    <property type="component" value="Unassembled WGS sequence"/>
</dbReference>
<evidence type="ECO:0000256" key="7">
    <source>
        <dbReference type="ARBA" id="ARBA00023136"/>
    </source>
</evidence>
<keyword evidence="6 9" id="KW-1133">Transmembrane helix</keyword>
<evidence type="ECO:0000256" key="6">
    <source>
        <dbReference type="ARBA" id="ARBA00022989"/>
    </source>
</evidence>
<dbReference type="AlphaFoldDB" id="A0A017RXS8"/>
<feature type="transmembrane region" description="Helical" evidence="9">
    <location>
        <begin position="414"/>
        <end position="430"/>
    </location>
</feature>
<keyword evidence="4" id="KW-1003">Cell membrane</keyword>
<evidence type="ECO:0000256" key="1">
    <source>
        <dbReference type="ARBA" id="ARBA00004651"/>
    </source>
</evidence>
<comment type="caution">
    <text evidence="11">The sequence shown here is derived from an EMBL/GenBank/DDBJ whole genome shotgun (WGS) entry which is preliminary data.</text>
</comment>
<evidence type="ECO:0000313" key="11">
    <source>
        <dbReference type="EMBL" id="EYE88750.1"/>
    </source>
</evidence>
<evidence type="ECO:0000256" key="5">
    <source>
        <dbReference type="ARBA" id="ARBA00022692"/>
    </source>
</evidence>
<feature type="transmembrane region" description="Helical" evidence="9">
    <location>
        <begin position="186"/>
        <end position="204"/>
    </location>
</feature>
<feature type="transmembrane region" description="Helical" evidence="9">
    <location>
        <begin position="385"/>
        <end position="402"/>
    </location>
</feature>
<dbReference type="GO" id="GO:0005886">
    <property type="term" value="C:plasma membrane"/>
    <property type="evidence" value="ECO:0007669"/>
    <property type="project" value="UniProtKB-SubCell"/>
</dbReference>
<evidence type="ECO:0000256" key="2">
    <source>
        <dbReference type="ARBA" id="ARBA00022448"/>
    </source>
</evidence>
<dbReference type="OrthoDB" id="9762978at2"/>
<reference evidence="11 12" key="1">
    <citation type="journal article" date="2014" name="Genome Announc.">
        <title>Draft Genome Sequence of Fervidicella metallireducens Strain AeBT, an Iron-Reducing Thermoanaerobe from the Great Artesian Basin.</title>
        <authorList>
            <person name="Patel B.K."/>
        </authorList>
    </citation>
    <scope>NUCLEOTIDE SEQUENCE [LARGE SCALE GENOMIC DNA]</scope>
    <source>
        <strain evidence="11 12">AeB</strain>
    </source>
</reference>
<evidence type="ECO:0000256" key="3">
    <source>
        <dbReference type="ARBA" id="ARBA00022449"/>
    </source>
</evidence>
<protein>
    <submittedName>
        <fullName evidence="11">Sodium:proton antiporter</fullName>
    </submittedName>
</protein>
<sequence length="444" mass="49032">MDVLIGMICSFILLITSIIKGVFIGYPLIICYLIFFIISYKRKYSLKEIAIMSYNGGKKSFVVLKIFVLIGIITAIWMSSGTVPGIVYYGIRLLNPKFFILYAFLISSFVSFLLGTSLGTVSTVGIALIVMAKSGNINENMVAGAIIAGAYFGDRCSPMSSSANLVSNLTETDIFNNIKNMFRTSYIPFAISVIFYAVLSYFQPLNFSGKSIDTDIVKIFTINWIVILPAVVILLASLLKINVKISMVLSIFTAIIISLYLQNYKISALISYMIMGFKLDTATPLQSIIKGGGLISMWKASLVVFVSCSLAGIFEGTDMLKNVEKLTSKSSTRKGLFKDTLLVSIMTAAFGCNQSIAVVLTNQIMGRTYTKKNIDKYELALDIENTAIVLAALIPWNIAAFVPTSTMMVDTVRYLPFAFYLYLLPLTYLIKLKSPDELKTSYPL</sequence>
<dbReference type="InterPro" id="IPR052180">
    <property type="entry name" value="NhaC_Na-H+_Antiporter"/>
</dbReference>
<feature type="transmembrane region" description="Helical" evidence="9">
    <location>
        <begin position="99"/>
        <end position="132"/>
    </location>
</feature>
<dbReference type="Pfam" id="PF03553">
    <property type="entry name" value="Na_H_antiporter"/>
    <property type="match status" value="1"/>
</dbReference>
<keyword evidence="7 9" id="KW-0472">Membrane</keyword>
<evidence type="ECO:0000256" key="9">
    <source>
        <dbReference type="SAM" id="Phobius"/>
    </source>
</evidence>
<feature type="transmembrane region" description="Helical" evidence="9">
    <location>
        <begin position="12"/>
        <end position="40"/>
    </location>
</feature>
<comment type="subcellular location">
    <subcellularLocation>
        <location evidence="1">Cell membrane</location>
        <topology evidence="1">Multi-pass membrane protein</topology>
    </subcellularLocation>
</comment>
<proteinExistence type="inferred from homology"/>
<keyword evidence="2" id="KW-0813">Transport</keyword>
<feature type="domain" description="Na+/H+ antiporter NhaC-like C-terminal" evidence="10">
    <location>
        <begin position="149"/>
        <end position="429"/>
    </location>
</feature>
<dbReference type="PANTHER" id="PTHR33451">
    <property type="entry name" value="MALATE-2H(+)/NA(+)-LACTATE ANTIPORTER"/>
    <property type="match status" value="1"/>
</dbReference>
<organism evidence="11 12">
    <name type="scientific">Fervidicella metallireducens AeB</name>
    <dbReference type="NCBI Taxonomy" id="1403537"/>
    <lineage>
        <taxon>Bacteria</taxon>
        <taxon>Bacillati</taxon>
        <taxon>Bacillota</taxon>
        <taxon>Clostridia</taxon>
        <taxon>Eubacteriales</taxon>
        <taxon>Clostridiaceae</taxon>
        <taxon>Fervidicella</taxon>
    </lineage>
</organism>
<dbReference type="STRING" id="1403537.Q428_06370"/>
<dbReference type="GO" id="GO:0015297">
    <property type="term" value="F:antiporter activity"/>
    <property type="evidence" value="ECO:0007669"/>
    <property type="project" value="UniProtKB-KW"/>
</dbReference>
<gene>
    <name evidence="11" type="ORF">Q428_06370</name>
</gene>
<feature type="transmembrane region" description="Helical" evidence="9">
    <location>
        <begin position="341"/>
        <end position="365"/>
    </location>
</feature>
<name>A0A017RXS8_9CLOT</name>
<keyword evidence="5 9" id="KW-0812">Transmembrane</keyword>
<evidence type="ECO:0000259" key="10">
    <source>
        <dbReference type="Pfam" id="PF03553"/>
    </source>
</evidence>
<evidence type="ECO:0000256" key="8">
    <source>
        <dbReference type="ARBA" id="ARBA00038435"/>
    </source>
</evidence>
<dbReference type="EMBL" id="AZQP01000014">
    <property type="protein sequence ID" value="EYE88750.1"/>
    <property type="molecule type" value="Genomic_DNA"/>
</dbReference>
<dbReference type="PANTHER" id="PTHR33451:SF3">
    <property type="entry name" value="MALATE-2H(+)_NA(+)-LACTATE ANTIPORTER"/>
    <property type="match status" value="1"/>
</dbReference>
<dbReference type="InterPro" id="IPR018461">
    <property type="entry name" value="Na/H_Antiport_NhaC-like_C"/>
</dbReference>
<keyword evidence="12" id="KW-1185">Reference proteome</keyword>
<comment type="similarity">
    <text evidence="8">Belongs to the NhaC Na(+)/H(+) (TC 2.A.35) antiporter family.</text>
</comment>
<feature type="transmembrane region" description="Helical" evidence="9">
    <location>
        <begin position="61"/>
        <end position="79"/>
    </location>
</feature>
<dbReference type="RefSeq" id="WP_035379165.1">
    <property type="nucleotide sequence ID" value="NZ_AZQP01000014.1"/>
</dbReference>
<accession>A0A017RXS8</accession>